<dbReference type="InterPro" id="IPR010035">
    <property type="entry name" value="Thi_S"/>
</dbReference>
<evidence type="ECO:0000313" key="2">
    <source>
        <dbReference type="Proteomes" id="UP000199050"/>
    </source>
</evidence>
<dbReference type="CDD" id="cd00565">
    <property type="entry name" value="Ubl_ThiS"/>
    <property type="match status" value="1"/>
</dbReference>
<dbReference type="AlphaFoldDB" id="A0A1G8T603"/>
<dbReference type="STRING" id="1174501.SAMN05216192_1165"/>
<dbReference type="PANTHER" id="PTHR34472">
    <property type="entry name" value="SULFUR CARRIER PROTEIN THIS"/>
    <property type="match status" value="1"/>
</dbReference>
<proteinExistence type="predicted"/>
<dbReference type="Gene3D" id="3.10.20.30">
    <property type="match status" value="1"/>
</dbReference>
<dbReference type="Pfam" id="PF02597">
    <property type="entry name" value="ThiS"/>
    <property type="match status" value="1"/>
</dbReference>
<dbReference type="EMBL" id="FNDX01000016">
    <property type="protein sequence ID" value="SDJ36415.1"/>
    <property type="molecule type" value="Genomic_DNA"/>
</dbReference>
<organism evidence="1 2">
    <name type="scientific">Paenibacillus typhae</name>
    <dbReference type="NCBI Taxonomy" id="1174501"/>
    <lineage>
        <taxon>Bacteria</taxon>
        <taxon>Bacillati</taxon>
        <taxon>Bacillota</taxon>
        <taxon>Bacilli</taxon>
        <taxon>Bacillales</taxon>
        <taxon>Paenibacillaceae</taxon>
        <taxon>Paenibacillus</taxon>
    </lineage>
</organism>
<protein>
    <submittedName>
        <fullName evidence="1">Sulfur carrier protein</fullName>
    </submittedName>
</protein>
<dbReference type="InterPro" id="IPR012675">
    <property type="entry name" value="Beta-grasp_dom_sf"/>
</dbReference>
<dbReference type="NCBIfam" id="TIGR01683">
    <property type="entry name" value="thiS"/>
    <property type="match status" value="1"/>
</dbReference>
<dbReference type="PANTHER" id="PTHR34472:SF1">
    <property type="entry name" value="SULFUR CARRIER PROTEIN THIS"/>
    <property type="match status" value="1"/>
</dbReference>
<name>A0A1G8T603_9BACL</name>
<dbReference type="SUPFAM" id="SSF54285">
    <property type="entry name" value="MoaD/ThiS"/>
    <property type="match status" value="1"/>
</dbReference>
<evidence type="ECO:0000313" key="1">
    <source>
        <dbReference type="EMBL" id="SDJ36415.1"/>
    </source>
</evidence>
<accession>A0A1G8T603</accession>
<gene>
    <name evidence="1" type="ORF">SAMN05216192_1165</name>
</gene>
<dbReference type="InterPro" id="IPR003749">
    <property type="entry name" value="ThiS/MoaD-like"/>
</dbReference>
<dbReference type="OrthoDB" id="9798559at2"/>
<reference evidence="2" key="1">
    <citation type="submission" date="2016-10" db="EMBL/GenBank/DDBJ databases">
        <authorList>
            <person name="Varghese N."/>
            <person name="Submissions S."/>
        </authorList>
    </citation>
    <scope>NUCLEOTIDE SEQUENCE [LARGE SCALE GENOMIC DNA]</scope>
    <source>
        <strain evidence="2">CGMCC 1.11012</strain>
    </source>
</reference>
<keyword evidence="2" id="KW-1185">Reference proteome</keyword>
<dbReference type="RefSeq" id="WP_090715244.1">
    <property type="nucleotide sequence ID" value="NZ_CBCSKY010000076.1"/>
</dbReference>
<sequence length="67" mass="7426">MNLIVNGKAEIYQEDCRTVADLLNLPAWNRRLVIVELNGEIVAREDYTTALLGDGDRIEVVHFVGGG</sequence>
<dbReference type="InterPro" id="IPR016155">
    <property type="entry name" value="Mopterin_synth/thiamin_S_b"/>
</dbReference>
<dbReference type="Proteomes" id="UP000199050">
    <property type="component" value="Unassembled WGS sequence"/>
</dbReference>